<accession>A0A5J4V4V1</accession>
<organism evidence="2 3">
    <name type="scientific">Streblomastix strix</name>
    <dbReference type="NCBI Taxonomy" id="222440"/>
    <lineage>
        <taxon>Eukaryota</taxon>
        <taxon>Metamonada</taxon>
        <taxon>Preaxostyla</taxon>
        <taxon>Oxymonadida</taxon>
        <taxon>Streblomastigidae</taxon>
        <taxon>Streblomastix</taxon>
    </lineage>
</organism>
<feature type="compositionally biased region" description="Low complexity" evidence="1">
    <location>
        <begin position="168"/>
        <end position="179"/>
    </location>
</feature>
<proteinExistence type="predicted"/>
<dbReference type="AlphaFoldDB" id="A0A5J4V4V1"/>
<protein>
    <submittedName>
        <fullName evidence="2">Uncharacterized protein</fullName>
    </submittedName>
</protein>
<evidence type="ECO:0000313" key="2">
    <source>
        <dbReference type="EMBL" id="KAA6377819.1"/>
    </source>
</evidence>
<evidence type="ECO:0000313" key="3">
    <source>
        <dbReference type="Proteomes" id="UP000324800"/>
    </source>
</evidence>
<name>A0A5J4V4V1_9EUKA</name>
<dbReference type="EMBL" id="SNRW01009561">
    <property type="protein sequence ID" value="KAA6377819.1"/>
    <property type="molecule type" value="Genomic_DNA"/>
</dbReference>
<feature type="region of interest" description="Disordered" evidence="1">
    <location>
        <begin position="168"/>
        <end position="210"/>
    </location>
</feature>
<comment type="caution">
    <text evidence="2">The sequence shown here is derived from an EMBL/GenBank/DDBJ whole genome shotgun (WGS) entry which is preliminary data.</text>
</comment>
<reference evidence="2 3" key="1">
    <citation type="submission" date="2019-03" db="EMBL/GenBank/DDBJ databases">
        <title>Single cell metagenomics reveals metabolic interactions within the superorganism composed of flagellate Streblomastix strix and complex community of Bacteroidetes bacteria on its surface.</title>
        <authorList>
            <person name="Treitli S.C."/>
            <person name="Kolisko M."/>
            <person name="Husnik F."/>
            <person name="Keeling P."/>
            <person name="Hampl V."/>
        </authorList>
    </citation>
    <scope>NUCLEOTIDE SEQUENCE [LARGE SCALE GENOMIC DNA]</scope>
    <source>
        <strain evidence="2">ST1C</strain>
    </source>
</reference>
<dbReference type="Proteomes" id="UP000324800">
    <property type="component" value="Unassembled WGS sequence"/>
</dbReference>
<feature type="compositionally biased region" description="Basic and acidic residues" evidence="1">
    <location>
        <begin position="14"/>
        <end position="29"/>
    </location>
</feature>
<evidence type="ECO:0000256" key="1">
    <source>
        <dbReference type="SAM" id="MobiDB-lite"/>
    </source>
</evidence>
<dbReference type="OrthoDB" id="10261433at2759"/>
<gene>
    <name evidence="2" type="ORF">EZS28_026654</name>
</gene>
<sequence>MSEDDMVVRNIKPVPRDVQRTTKDYTEKSRLEGRVESYYHQPTVADIITPDPSNKLAFLKESERFRTDFASEYKEQKQNQRQEEERIRQIKLERQIDRENKHWEDVLQRQDKEVKSAMTHVTKKNDSGASYDPVTLEYRDTLDGDRLRFYDEGKEFRKEVRKLHLYKNINPNGYNPINGEPLQYSDMPIPDKPHPSQRLEEAQQQGRIKR</sequence>
<feature type="region of interest" description="Disordered" evidence="1">
    <location>
        <begin position="1"/>
        <end position="29"/>
    </location>
</feature>
<feature type="compositionally biased region" description="Basic and acidic residues" evidence="1">
    <location>
        <begin position="189"/>
        <end position="201"/>
    </location>
</feature>